<comment type="caution">
    <text evidence="9">The sequence shown here is derived from an EMBL/GenBank/DDBJ whole genome shotgun (WGS) entry which is preliminary data.</text>
</comment>
<organism evidence="9 10">
    <name type="scientific">Genlisea aurea</name>
    <dbReference type="NCBI Taxonomy" id="192259"/>
    <lineage>
        <taxon>Eukaryota</taxon>
        <taxon>Viridiplantae</taxon>
        <taxon>Streptophyta</taxon>
        <taxon>Embryophyta</taxon>
        <taxon>Tracheophyta</taxon>
        <taxon>Spermatophyta</taxon>
        <taxon>Magnoliopsida</taxon>
        <taxon>eudicotyledons</taxon>
        <taxon>Gunneridae</taxon>
        <taxon>Pentapetalae</taxon>
        <taxon>asterids</taxon>
        <taxon>lamiids</taxon>
        <taxon>Lamiales</taxon>
        <taxon>Lentibulariaceae</taxon>
        <taxon>Genlisea</taxon>
    </lineage>
</organism>
<name>S8EJX6_9LAMI</name>
<evidence type="ECO:0000256" key="2">
    <source>
        <dbReference type="ARBA" id="ARBA00007647"/>
    </source>
</evidence>
<dbReference type="AlphaFoldDB" id="S8EJX6"/>
<keyword evidence="6" id="KW-1133">Transmembrane helix</keyword>
<proteinExistence type="inferred from homology"/>
<dbReference type="EC" id="2.4.1.-" evidence="8"/>
<keyword evidence="5" id="KW-0812">Transmembrane</keyword>
<evidence type="ECO:0000313" key="9">
    <source>
        <dbReference type="EMBL" id="EPS72862.1"/>
    </source>
</evidence>
<comment type="similarity">
    <text evidence="2 8">Belongs to the glycosyltransferase 92 family.</text>
</comment>
<dbReference type="InterPro" id="IPR008166">
    <property type="entry name" value="Glyco_transf_92"/>
</dbReference>
<dbReference type="Pfam" id="PF01697">
    <property type="entry name" value="Glyco_transf_92"/>
    <property type="match status" value="1"/>
</dbReference>
<dbReference type="PANTHER" id="PTHR21461:SF69">
    <property type="entry name" value="GLYCOSYLTRANSFERASE FAMILY 92 PROTEIN"/>
    <property type="match status" value="1"/>
</dbReference>
<evidence type="ECO:0000256" key="4">
    <source>
        <dbReference type="ARBA" id="ARBA00022679"/>
    </source>
</evidence>
<dbReference type="Proteomes" id="UP000015453">
    <property type="component" value="Unassembled WGS sequence"/>
</dbReference>
<dbReference type="EMBL" id="AUSU01000659">
    <property type="protein sequence ID" value="EPS72862.1"/>
    <property type="molecule type" value="Genomic_DNA"/>
</dbReference>
<dbReference type="PANTHER" id="PTHR21461">
    <property type="entry name" value="GLYCOSYLTRANSFERASE FAMILY 92 PROTEIN"/>
    <property type="match status" value="1"/>
</dbReference>
<evidence type="ECO:0000256" key="1">
    <source>
        <dbReference type="ARBA" id="ARBA00004167"/>
    </source>
</evidence>
<sequence length="469" mass="53959">SVLLPDWEVLVIFSPENSPSKSDNYFCIFETLEVTRAKYAGGIRFPDRETFSCILPERARRRRTFNQPVISKDPESYPQKRRGEWLPMLRSSYLVYESLTTEEDVVLFVKGVNSRQGINRNPSEFRCIFGGDAANGVRTSVTVSAQEIFRCKRPNITAVSPPSMFPLKISLEIVEENHAVPSVAYFTSKRTVDSPAGRSLLCATTMVYNAAKFLREWILFHSEIGIEKFLLYDNGSDDDLGATVRRLASEGFDVSVYRWPWPKTQEAGFSHSSLYSSSVCKWMVFMDVDEFLYSRSWRSHSKPSRSLLRRLIASHPKSPQSKLGQITVPCFEFGPSGRKTHPVTGVTQGYNCRRRSENRHKSLVSLEAVDRSLLNRVHHFDLKPGRVTVKANPEKMVINHYKYQAWPEFKSKFRRRASAYVVDWTSKLNSESQDRTPGLGFDPTEPDDWPRSFCEVQDTELRDLTRRWF</sequence>
<dbReference type="OrthoDB" id="2526284at2759"/>
<feature type="non-terminal residue" evidence="9">
    <location>
        <position position="469"/>
    </location>
</feature>
<comment type="subcellular location">
    <subcellularLocation>
        <location evidence="1">Membrane</location>
        <topology evidence="1">Single-pass membrane protein</topology>
    </subcellularLocation>
</comment>
<evidence type="ECO:0000256" key="8">
    <source>
        <dbReference type="RuleBase" id="RU366017"/>
    </source>
</evidence>
<reference evidence="9 10" key="1">
    <citation type="journal article" date="2013" name="BMC Genomics">
        <title>The miniature genome of a carnivorous plant Genlisea aurea contains a low number of genes and short non-coding sequences.</title>
        <authorList>
            <person name="Leushkin E.V."/>
            <person name="Sutormin R.A."/>
            <person name="Nabieva E.R."/>
            <person name="Penin A.A."/>
            <person name="Kondrashov A.S."/>
            <person name="Logacheva M.D."/>
        </authorList>
    </citation>
    <scope>NUCLEOTIDE SEQUENCE [LARGE SCALE GENOMIC DNA]</scope>
</reference>
<accession>S8EJX6</accession>
<gene>
    <name evidence="9" type="ORF">M569_01892</name>
</gene>
<evidence type="ECO:0000256" key="3">
    <source>
        <dbReference type="ARBA" id="ARBA00022676"/>
    </source>
</evidence>
<feature type="non-terminal residue" evidence="9">
    <location>
        <position position="1"/>
    </location>
</feature>
<evidence type="ECO:0000256" key="5">
    <source>
        <dbReference type="ARBA" id="ARBA00022692"/>
    </source>
</evidence>
<keyword evidence="3 8" id="KW-0328">Glycosyltransferase</keyword>
<keyword evidence="7" id="KW-0472">Membrane</keyword>
<keyword evidence="10" id="KW-1185">Reference proteome</keyword>
<dbReference type="GO" id="GO:0016020">
    <property type="term" value="C:membrane"/>
    <property type="evidence" value="ECO:0007669"/>
    <property type="project" value="UniProtKB-SubCell"/>
</dbReference>
<protein>
    <recommendedName>
        <fullName evidence="8">Glycosyltransferase family 92 protein</fullName>
        <ecNumber evidence="8">2.4.1.-</ecNumber>
    </recommendedName>
</protein>
<evidence type="ECO:0000313" key="10">
    <source>
        <dbReference type="Proteomes" id="UP000015453"/>
    </source>
</evidence>
<evidence type="ECO:0000256" key="7">
    <source>
        <dbReference type="ARBA" id="ARBA00023136"/>
    </source>
</evidence>
<evidence type="ECO:0000256" key="6">
    <source>
        <dbReference type="ARBA" id="ARBA00022989"/>
    </source>
</evidence>
<dbReference type="GO" id="GO:0005737">
    <property type="term" value="C:cytoplasm"/>
    <property type="evidence" value="ECO:0007669"/>
    <property type="project" value="TreeGrafter"/>
</dbReference>
<keyword evidence="4 8" id="KW-0808">Transferase</keyword>
<dbReference type="GO" id="GO:0016757">
    <property type="term" value="F:glycosyltransferase activity"/>
    <property type="evidence" value="ECO:0007669"/>
    <property type="project" value="UniProtKB-UniRule"/>
</dbReference>